<dbReference type="EMBL" id="BRXW01000400">
    <property type="protein sequence ID" value="GMH50963.1"/>
    <property type="molecule type" value="Genomic_DNA"/>
</dbReference>
<feature type="signal peptide" evidence="1">
    <location>
        <begin position="1"/>
        <end position="19"/>
    </location>
</feature>
<evidence type="ECO:0000313" key="2">
    <source>
        <dbReference type="EMBL" id="GMH50963.1"/>
    </source>
</evidence>
<organism evidence="2 3">
    <name type="scientific">Triparma laevis f. longispina</name>
    <dbReference type="NCBI Taxonomy" id="1714387"/>
    <lineage>
        <taxon>Eukaryota</taxon>
        <taxon>Sar</taxon>
        <taxon>Stramenopiles</taxon>
        <taxon>Ochrophyta</taxon>
        <taxon>Bolidophyceae</taxon>
        <taxon>Parmales</taxon>
        <taxon>Triparmaceae</taxon>
        <taxon>Triparma</taxon>
    </lineage>
</organism>
<gene>
    <name evidence="2" type="ORF">TrLO_g12727</name>
</gene>
<dbReference type="AlphaFoldDB" id="A0A9W6ZH62"/>
<evidence type="ECO:0008006" key="4">
    <source>
        <dbReference type="Google" id="ProtNLM"/>
    </source>
</evidence>
<keyword evidence="1" id="KW-0732">Signal</keyword>
<proteinExistence type="predicted"/>
<dbReference type="PANTHER" id="PTHR35866:SF1">
    <property type="entry name" value="YKGJ FAMILY CYSTEINE CLUSTER PROTEIN"/>
    <property type="match status" value="1"/>
</dbReference>
<dbReference type="Pfam" id="PF07209">
    <property type="entry name" value="DUF1415"/>
    <property type="match status" value="1"/>
</dbReference>
<evidence type="ECO:0000256" key="1">
    <source>
        <dbReference type="SAM" id="SignalP"/>
    </source>
</evidence>
<dbReference type="InterPro" id="IPR005358">
    <property type="entry name" value="Puta_zinc/iron-chelating_dom"/>
</dbReference>
<dbReference type="InterPro" id="IPR009858">
    <property type="entry name" value="DUF1415"/>
</dbReference>
<keyword evidence="3" id="KW-1185">Reference proteome</keyword>
<dbReference type="PANTHER" id="PTHR35866">
    <property type="entry name" value="PUTATIVE-RELATED"/>
    <property type="match status" value="1"/>
</dbReference>
<dbReference type="Proteomes" id="UP001165122">
    <property type="component" value="Unassembled WGS sequence"/>
</dbReference>
<dbReference type="OrthoDB" id="411785at2759"/>
<evidence type="ECO:0000313" key="3">
    <source>
        <dbReference type="Proteomes" id="UP001165122"/>
    </source>
</evidence>
<accession>A0A9W6ZH62</accession>
<feature type="chain" id="PRO_5040789724" description="YkgJ family cysteine cluster protein" evidence="1">
    <location>
        <begin position="20"/>
        <end position="348"/>
    </location>
</feature>
<name>A0A9W6ZH62_9STRA</name>
<comment type="caution">
    <text evidence="2">The sequence shown here is derived from an EMBL/GenBank/DDBJ whole genome shotgun (WGS) entry which is preliminary data.</text>
</comment>
<dbReference type="Pfam" id="PF03692">
    <property type="entry name" value="CxxCxxCC"/>
    <property type="match status" value="1"/>
</dbReference>
<reference evidence="3" key="1">
    <citation type="journal article" date="2023" name="Commun. Biol.">
        <title>Genome analysis of Parmales, the sister group of diatoms, reveals the evolutionary specialization of diatoms from phago-mixotrophs to photoautotrophs.</title>
        <authorList>
            <person name="Ban H."/>
            <person name="Sato S."/>
            <person name="Yoshikawa S."/>
            <person name="Yamada K."/>
            <person name="Nakamura Y."/>
            <person name="Ichinomiya M."/>
            <person name="Sato N."/>
            <person name="Blanc-Mathieu R."/>
            <person name="Endo H."/>
            <person name="Kuwata A."/>
            <person name="Ogata H."/>
        </authorList>
    </citation>
    <scope>NUCLEOTIDE SEQUENCE [LARGE SCALE GENOMIC DNA]</scope>
    <source>
        <strain evidence="3">NIES 3700</strain>
    </source>
</reference>
<sequence>MLTALFVLLAFSSCPPLHPEAQRFECTGCGDCCRVEGDVWLNSQEIDAALESTNLTEVAFAAEFCDAAILPTPSSPSQRGSSGSFLRLRHATPGGGCALLDEEQKCSIYEARPLQCSTYPFWPRLLHSPQNWAAEASACEGIQPSAPEIDVPVATRQAEEWAAWLRRFPADYAAAADDARRWITDFVVPLSLCPYASAAAEMTRVSVSRSTTPASLAADVTSEARRLLLTPSVPTALVAAPAFTDLSEFLDIIYSLDESTGDPDLDGAILIAPFHPSFAFAGVDPASALHYEKRSPLPLVSILRAEDVEAIGGEEATARIAAANEEALLGRNGAEVAEIFKRLGRSGG</sequence>
<protein>
    <recommendedName>
        <fullName evidence="4">YkgJ family cysteine cluster protein</fullName>
    </recommendedName>
</protein>